<feature type="region of interest" description="Disordered" evidence="1">
    <location>
        <begin position="1021"/>
        <end position="1078"/>
    </location>
</feature>
<feature type="transmembrane region" description="Helical" evidence="2">
    <location>
        <begin position="880"/>
        <end position="900"/>
    </location>
</feature>
<keyword evidence="6" id="KW-1185">Reference proteome</keyword>
<feature type="region of interest" description="Disordered" evidence="1">
    <location>
        <begin position="980"/>
        <end position="1007"/>
    </location>
</feature>
<feature type="compositionally biased region" description="Polar residues" evidence="1">
    <location>
        <begin position="985"/>
        <end position="1002"/>
    </location>
</feature>
<dbReference type="Pfam" id="PF19078">
    <property type="entry name" value="Big_12"/>
    <property type="match status" value="1"/>
</dbReference>
<protein>
    <submittedName>
        <fullName evidence="5">OLC1v1013138C1</fullName>
    </submittedName>
</protein>
<evidence type="ECO:0000256" key="3">
    <source>
        <dbReference type="SAM" id="SignalP"/>
    </source>
</evidence>
<gene>
    <name evidence="5" type="ORF">OLC1_LOCUS19815</name>
</gene>
<evidence type="ECO:0000313" key="6">
    <source>
        <dbReference type="Proteomes" id="UP001161247"/>
    </source>
</evidence>
<keyword evidence="2" id="KW-0812">Transmembrane</keyword>
<accession>A0AAV1E166</accession>
<feature type="transmembrane region" description="Helical" evidence="2">
    <location>
        <begin position="697"/>
        <end position="720"/>
    </location>
</feature>
<feature type="transmembrane region" description="Helical" evidence="2">
    <location>
        <begin position="665"/>
        <end position="685"/>
    </location>
</feature>
<dbReference type="AlphaFoldDB" id="A0AAV1E166"/>
<organism evidence="5 6">
    <name type="scientific">Oldenlandia corymbosa var. corymbosa</name>
    <dbReference type="NCBI Taxonomy" id="529605"/>
    <lineage>
        <taxon>Eukaryota</taxon>
        <taxon>Viridiplantae</taxon>
        <taxon>Streptophyta</taxon>
        <taxon>Embryophyta</taxon>
        <taxon>Tracheophyta</taxon>
        <taxon>Spermatophyta</taxon>
        <taxon>Magnoliopsida</taxon>
        <taxon>eudicotyledons</taxon>
        <taxon>Gunneridae</taxon>
        <taxon>Pentapetalae</taxon>
        <taxon>asterids</taxon>
        <taxon>lamiids</taxon>
        <taxon>Gentianales</taxon>
        <taxon>Rubiaceae</taxon>
        <taxon>Rubioideae</taxon>
        <taxon>Spermacoceae</taxon>
        <taxon>Hedyotis-Oldenlandia complex</taxon>
        <taxon>Oldenlandia</taxon>
    </lineage>
</organism>
<proteinExistence type="predicted"/>
<feature type="transmembrane region" description="Helical" evidence="2">
    <location>
        <begin position="623"/>
        <end position="644"/>
    </location>
</feature>
<reference evidence="5" key="1">
    <citation type="submission" date="2023-03" db="EMBL/GenBank/DDBJ databases">
        <authorList>
            <person name="Julca I."/>
        </authorList>
    </citation>
    <scope>NUCLEOTIDE SEQUENCE</scope>
</reference>
<evidence type="ECO:0000256" key="1">
    <source>
        <dbReference type="SAM" id="MobiDB-lite"/>
    </source>
</evidence>
<keyword evidence="3" id="KW-0732">Signal</keyword>
<dbReference type="Proteomes" id="UP001161247">
    <property type="component" value="Chromosome 7"/>
</dbReference>
<dbReference type="InterPro" id="IPR044048">
    <property type="entry name" value="Big_12"/>
</dbReference>
<feature type="compositionally biased region" description="Polar residues" evidence="1">
    <location>
        <begin position="1048"/>
        <end position="1059"/>
    </location>
</feature>
<feature type="transmembrane region" description="Helical" evidence="2">
    <location>
        <begin position="912"/>
        <end position="936"/>
    </location>
</feature>
<name>A0AAV1E166_OLDCO</name>
<dbReference type="PANTHER" id="PTHR34677:SF1">
    <property type="entry name" value="TRANSMEMBRANE PROTEIN"/>
    <property type="match status" value="1"/>
</dbReference>
<feature type="compositionally biased region" description="Polar residues" evidence="1">
    <location>
        <begin position="1027"/>
        <end position="1039"/>
    </location>
</feature>
<evidence type="ECO:0000256" key="2">
    <source>
        <dbReference type="SAM" id="Phobius"/>
    </source>
</evidence>
<dbReference type="EMBL" id="OX459124">
    <property type="protein sequence ID" value="CAI9112663.1"/>
    <property type="molecule type" value="Genomic_DNA"/>
</dbReference>
<feature type="domain" description="Bacterial Ig-like" evidence="4">
    <location>
        <begin position="344"/>
        <end position="430"/>
    </location>
</feature>
<keyword evidence="2" id="KW-0472">Membrane</keyword>
<feature type="signal peptide" evidence="3">
    <location>
        <begin position="1"/>
        <end position="28"/>
    </location>
</feature>
<evidence type="ECO:0000313" key="5">
    <source>
        <dbReference type="EMBL" id="CAI9112663.1"/>
    </source>
</evidence>
<evidence type="ECO:0000259" key="4">
    <source>
        <dbReference type="Pfam" id="PF19078"/>
    </source>
</evidence>
<feature type="transmembrane region" description="Helical" evidence="2">
    <location>
        <begin position="948"/>
        <end position="965"/>
    </location>
</feature>
<keyword evidence="2" id="KW-1133">Transmembrane helix</keyword>
<sequence length="1078" mass="120172">MAMTSSTWLTVELMVVLILSLRANCGNSEVNVKLLRTPHAVSKRDFALFQFEVSRNRKSCLECGTICKLDHHLPSVCKHGRVSYVKLRDGFHTFEVCTNRSQGIGCARYNWTVDTVPPTAQIITSKSFTNASNLQVNISFSEPCGGEGGFQCSSPDACNLLVYGDGQVMPNTLNVIEPNLKYSLTVGLSESVEYGRAIVVLDKSFCSDSAGNRFSRTENSRLLIHIDRRSVLGNLRTRIPEKLVYINQEARSLLATNKNKNLEVYVYFTEPVLNSSTEILALLNTSVGSLLPLNGDTSGNQRFGYQVKDISEVSIVTVSLDSNLVISRQGTPVSPVTPVTFLYDSIRPTVRLRTTSRRRTKDKSIPVLIKFTKAVFGFNSSHMSISGGHLLSFQELSRSVYTMDVRADGGVISISVPENITEDVAGNRNLPSNILQVRHYCVPAVSLVVSSFATAAFALTALLAGFLTISTASLQSVGAFRKPSSLLTSDPSRNLFRMASHIQIYALSRWLAVGLPVEYSEFARGLQWSIPYFSLPWETEKIQPLLTGGSNFPPYSSKIDKSGILVDVVYELHDPSKATMVSGLPLTPMEYRTFFEGGSVIPEADFIMYPQDTNGWRGFKRSMFWLAIIYGSLILLHALFFLIIKFRKKNANKNRSYGALVFPRFHIFLLILALPCLCEASASLVKGREPSGMVVGILLLGFVFFLLLALILFLSIGITLGKLLQYKEVHQEGEKFHWYQEVIRATLGPGKRGQWTWRNQANAIYLTKLGPLFEDLRGPPKYMLSQIAGGNAPKRGERIIDSEDETEDAEAPFIQKLFGILRIYYTLLEAVRRVTLGIVAGAYSENWTSRAPTITLLSITSFQLFFMVLKKPFIKKKIQLVEIISVACEVGIFAACMALVEKKFSAEDETRIGIFMVSLFLVAFLAQLLNEWYALFRQTKRLDHAKNFWSGLKIASIGFLLFFVPRRWIKNFETKFPAANANGDGETNATTTPLGDQRSNSRSSDERPWLRQLRELARSSFNRERSGVSTEDPSTSQGRWNAFWNAKRSGSPSMASSSDFKGKSRGLSKDLEAIFGSK</sequence>
<dbReference type="PANTHER" id="PTHR34677">
    <property type="match status" value="1"/>
</dbReference>
<feature type="chain" id="PRO_5043886250" evidence="3">
    <location>
        <begin position="29"/>
        <end position="1078"/>
    </location>
</feature>